<proteinExistence type="inferred from homology"/>
<feature type="transmembrane region" description="Helical" evidence="10">
    <location>
        <begin position="60"/>
        <end position="87"/>
    </location>
</feature>
<evidence type="ECO:0000256" key="4">
    <source>
        <dbReference type="ARBA" id="ARBA00022448"/>
    </source>
</evidence>
<dbReference type="AlphaFoldDB" id="A0A1Y3TZR0"/>
<name>A0A1Y3TZR0_9FIRM</name>
<dbReference type="GO" id="GO:0015297">
    <property type="term" value="F:antiporter activity"/>
    <property type="evidence" value="ECO:0007669"/>
    <property type="project" value="InterPro"/>
</dbReference>
<evidence type="ECO:0000256" key="10">
    <source>
        <dbReference type="SAM" id="Phobius"/>
    </source>
</evidence>
<gene>
    <name evidence="11" type="ORF">B5G26_09920</name>
</gene>
<dbReference type="RefSeq" id="WP_242970093.1">
    <property type="nucleotide sequence ID" value="NZ_NFHM01000014.1"/>
</dbReference>
<evidence type="ECO:0000256" key="8">
    <source>
        <dbReference type="ARBA" id="ARBA00023136"/>
    </source>
</evidence>
<dbReference type="EMBL" id="NFHM01000014">
    <property type="protein sequence ID" value="OUN41993.1"/>
    <property type="molecule type" value="Genomic_DNA"/>
</dbReference>
<organism evidence="11 12">
    <name type="scientific">Anaerotignum lactatifermentans</name>
    <dbReference type="NCBI Taxonomy" id="160404"/>
    <lineage>
        <taxon>Bacteria</taxon>
        <taxon>Bacillati</taxon>
        <taxon>Bacillota</taxon>
        <taxon>Clostridia</taxon>
        <taxon>Lachnospirales</taxon>
        <taxon>Anaerotignaceae</taxon>
        <taxon>Anaerotignum</taxon>
    </lineage>
</organism>
<keyword evidence="6 10" id="KW-0812">Transmembrane</keyword>
<dbReference type="InterPro" id="IPR002528">
    <property type="entry name" value="MATE_fam"/>
</dbReference>
<keyword evidence="8 10" id="KW-0472">Membrane</keyword>
<sequence>MMQNQEVLQNPLAVDSVWKLLGKYAIPCVISLLVNSLYNMVDQIFIGQGVGYLGNGATNIIYPLTVIVLSIALMLGDGGASFLSLRLGEGKKEEGAKGIGSVITFSVVVGIIIAVLMAVFLEDLVYLFGCTETLYPYAMDYGRIIIIGLPFVLVGTIFTAIERADGSPQYSMVSLLVGAVTNTILDPIFIFVFQWGVKGAALATIIGQIFTFLMGLNYIRRFRSIHLKKSDYKIRFHSCKKVMGLGISSFITQMSIVIVMAVINNLLTKYGALSEYGSEIPIAVVGIVIKVNQLVIAATVGIASGAQPIIGFNYGAGNIKRVKQTFRCVVIVAEILAVIAFAAYQLVPVQIISIFGKESGLYNQFAELCFRIFLLATIFNGFQTVAALFMQSIGRAVKSAVISLSRQIIFLLPAEFILSSILGILGVLWAGPVADILAFILAVAIVGRELKILEKEV</sequence>
<dbReference type="InterPro" id="IPR051327">
    <property type="entry name" value="MATE_MepA_subfamily"/>
</dbReference>
<feature type="transmembrane region" description="Helical" evidence="10">
    <location>
        <begin position="365"/>
        <end position="389"/>
    </location>
</feature>
<keyword evidence="9" id="KW-0046">Antibiotic resistance</keyword>
<dbReference type="Proteomes" id="UP000195455">
    <property type="component" value="Unassembled WGS sequence"/>
</dbReference>
<keyword evidence="5" id="KW-1003">Cell membrane</keyword>
<feature type="transmembrane region" description="Helical" evidence="10">
    <location>
        <begin position="99"/>
        <end position="121"/>
    </location>
</feature>
<evidence type="ECO:0000313" key="11">
    <source>
        <dbReference type="EMBL" id="OUN41993.1"/>
    </source>
</evidence>
<accession>A0A1Y3TZR0</accession>
<dbReference type="PIRSF" id="PIRSF006603">
    <property type="entry name" value="DinF"/>
    <property type="match status" value="1"/>
</dbReference>
<feature type="transmembrane region" description="Helical" evidence="10">
    <location>
        <begin position="173"/>
        <end position="193"/>
    </location>
</feature>
<reference evidence="12" key="1">
    <citation type="submission" date="2017-04" db="EMBL/GenBank/DDBJ databases">
        <title>Function of individual gut microbiota members based on whole genome sequencing of pure cultures obtained from chicken caecum.</title>
        <authorList>
            <person name="Medvecky M."/>
            <person name="Cejkova D."/>
            <person name="Polansky O."/>
            <person name="Karasova D."/>
            <person name="Kubasova T."/>
            <person name="Cizek A."/>
            <person name="Rychlik I."/>
        </authorList>
    </citation>
    <scope>NUCLEOTIDE SEQUENCE [LARGE SCALE GENOMIC DNA]</scope>
    <source>
        <strain evidence="12">An75</strain>
    </source>
</reference>
<dbReference type="InterPro" id="IPR045070">
    <property type="entry name" value="MATE_MepA-like"/>
</dbReference>
<dbReference type="GO" id="GO:0046677">
    <property type="term" value="P:response to antibiotic"/>
    <property type="evidence" value="ECO:0007669"/>
    <property type="project" value="UniProtKB-KW"/>
</dbReference>
<dbReference type="CDD" id="cd13143">
    <property type="entry name" value="MATE_MepA_like"/>
    <property type="match status" value="1"/>
</dbReference>
<evidence type="ECO:0000256" key="9">
    <source>
        <dbReference type="ARBA" id="ARBA00023251"/>
    </source>
</evidence>
<feature type="transmembrane region" description="Helical" evidence="10">
    <location>
        <begin position="141"/>
        <end position="161"/>
    </location>
</feature>
<dbReference type="NCBIfam" id="TIGR00797">
    <property type="entry name" value="matE"/>
    <property type="match status" value="1"/>
</dbReference>
<feature type="transmembrane region" description="Helical" evidence="10">
    <location>
        <begin position="199"/>
        <end position="219"/>
    </location>
</feature>
<dbReference type="PANTHER" id="PTHR43823">
    <property type="entry name" value="SPORULATION PROTEIN YKVU"/>
    <property type="match status" value="1"/>
</dbReference>
<comment type="subcellular location">
    <subcellularLocation>
        <location evidence="1">Cell membrane</location>
        <topology evidence="1">Multi-pass membrane protein</topology>
    </subcellularLocation>
</comment>
<evidence type="ECO:0000256" key="6">
    <source>
        <dbReference type="ARBA" id="ARBA00022692"/>
    </source>
</evidence>
<dbReference type="GO" id="GO:0042910">
    <property type="term" value="F:xenobiotic transmembrane transporter activity"/>
    <property type="evidence" value="ECO:0007669"/>
    <property type="project" value="InterPro"/>
</dbReference>
<feature type="transmembrane region" description="Helical" evidence="10">
    <location>
        <begin position="409"/>
        <end position="430"/>
    </location>
</feature>
<dbReference type="GO" id="GO:0005886">
    <property type="term" value="C:plasma membrane"/>
    <property type="evidence" value="ECO:0007669"/>
    <property type="project" value="UniProtKB-SubCell"/>
</dbReference>
<evidence type="ECO:0000313" key="12">
    <source>
        <dbReference type="Proteomes" id="UP000195455"/>
    </source>
</evidence>
<evidence type="ECO:0000256" key="5">
    <source>
        <dbReference type="ARBA" id="ARBA00022475"/>
    </source>
</evidence>
<feature type="transmembrane region" description="Helical" evidence="10">
    <location>
        <begin position="325"/>
        <end position="345"/>
    </location>
</feature>
<dbReference type="PANTHER" id="PTHR43823:SF3">
    <property type="entry name" value="MULTIDRUG EXPORT PROTEIN MEPA"/>
    <property type="match status" value="1"/>
</dbReference>
<keyword evidence="4" id="KW-0813">Transport</keyword>
<evidence type="ECO:0000256" key="7">
    <source>
        <dbReference type="ARBA" id="ARBA00022989"/>
    </source>
</evidence>
<evidence type="ECO:0000256" key="2">
    <source>
        <dbReference type="ARBA" id="ARBA00008417"/>
    </source>
</evidence>
<comment type="caution">
    <text evidence="11">The sequence shown here is derived from an EMBL/GenBank/DDBJ whole genome shotgun (WGS) entry which is preliminary data.</text>
</comment>
<comment type="similarity">
    <text evidence="2">Belongs to the multi antimicrobial extrusion (MATE) (TC 2.A.66.1) family. MepA subfamily.</text>
</comment>
<protein>
    <recommendedName>
        <fullName evidence="3">Multidrug export protein MepA</fullName>
    </recommendedName>
</protein>
<evidence type="ECO:0000256" key="1">
    <source>
        <dbReference type="ARBA" id="ARBA00004651"/>
    </source>
</evidence>
<evidence type="ECO:0000256" key="3">
    <source>
        <dbReference type="ARBA" id="ARBA00022106"/>
    </source>
</evidence>
<feature type="transmembrane region" description="Helical" evidence="10">
    <location>
        <begin position="242"/>
        <end position="263"/>
    </location>
</feature>
<feature type="transmembrane region" description="Helical" evidence="10">
    <location>
        <begin position="21"/>
        <end position="40"/>
    </location>
</feature>
<dbReference type="Pfam" id="PF01554">
    <property type="entry name" value="MatE"/>
    <property type="match status" value="2"/>
</dbReference>
<dbReference type="InterPro" id="IPR048279">
    <property type="entry name" value="MdtK-like"/>
</dbReference>
<keyword evidence="7 10" id="KW-1133">Transmembrane helix</keyword>